<dbReference type="GO" id="GO:0004129">
    <property type="term" value="F:cytochrome-c oxidase activity"/>
    <property type="evidence" value="ECO:0007669"/>
    <property type="project" value="InterPro"/>
</dbReference>
<proteinExistence type="inferred from homology"/>
<evidence type="ECO:0000256" key="5">
    <source>
        <dbReference type="ARBA" id="ARBA00022989"/>
    </source>
</evidence>
<keyword evidence="4 8" id="KW-0812">Transmembrane</keyword>
<keyword evidence="3" id="KW-1003">Cell membrane</keyword>
<dbReference type="FunFam" id="1.20.120.80:FF:000001">
    <property type="entry name" value="Cytochrome (Ubi)quinol oxidase subunit III"/>
    <property type="match status" value="1"/>
</dbReference>
<evidence type="ECO:0000256" key="10">
    <source>
        <dbReference type="SAM" id="Phobius"/>
    </source>
</evidence>
<feature type="compositionally biased region" description="Basic and acidic residues" evidence="9">
    <location>
        <begin position="11"/>
        <end position="25"/>
    </location>
</feature>
<dbReference type="InterPro" id="IPR013833">
    <property type="entry name" value="Cyt_c_oxidase_su3_a-hlx"/>
</dbReference>
<evidence type="ECO:0000259" key="11">
    <source>
        <dbReference type="PROSITE" id="PS50253"/>
    </source>
</evidence>
<dbReference type="InterPro" id="IPR035973">
    <property type="entry name" value="Cyt_c_oxidase_su3-like_sf"/>
</dbReference>
<feature type="domain" description="Heme-copper oxidase subunit III family profile" evidence="11">
    <location>
        <begin position="35"/>
        <end position="207"/>
    </location>
</feature>
<dbReference type="InterPro" id="IPR000298">
    <property type="entry name" value="Cyt_c_oxidase-like_su3"/>
</dbReference>
<evidence type="ECO:0000256" key="9">
    <source>
        <dbReference type="SAM" id="MobiDB-lite"/>
    </source>
</evidence>
<evidence type="ECO:0000256" key="8">
    <source>
        <dbReference type="RuleBase" id="RU003376"/>
    </source>
</evidence>
<dbReference type="STRING" id="431041.FLM9_89"/>
<comment type="similarity">
    <text evidence="2 8">Belongs to the cytochrome c oxidase subunit 3 family.</text>
</comment>
<evidence type="ECO:0000256" key="7">
    <source>
        <dbReference type="ARBA" id="ARBA00083763"/>
    </source>
</evidence>
<dbReference type="Gene3D" id="1.20.120.80">
    <property type="entry name" value="Cytochrome c oxidase, subunit III, four-helix bundle"/>
    <property type="match status" value="1"/>
</dbReference>
<protein>
    <recommendedName>
        <fullName evidence="7">Oxidase aa(3) subunit 3</fullName>
    </recommendedName>
</protein>
<reference evidence="12 13" key="1">
    <citation type="submission" date="2015-02" db="EMBL/GenBank/DDBJ databases">
        <authorList>
            <person name="Slaby B."/>
            <person name="Hentschel U."/>
        </authorList>
    </citation>
    <scope>NUCLEOTIDE SEQUENCE [LARGE SCALE GENOMIC DNA]</scope>
    <source>
        <strain evidence="12">15L</strain>
    </source>
</reference>
<organism evidence="12 13">
    <name type="scientific">Candidatus Synechococcus spongiarum 15L</name>
    <dbReference type="NCBI Taxonomy" id="1608419"/>
    <lineage>
        <taxon>Bacteria</taxon>
        <taxon>Bacillati</taxon>
        <taxon>Cyanobacteriota</taxon>
        <taxon>Cyanophyceae</taxon>
        <taxon>Synechococcales</taxon>
        <taxon>Synechococcaceae</taxon>
        <taxon>Synechococcus</taxon>
    </lineage>
</organism>
<dbReference type="GO" id="GO:0005886">
    <property type="term" value="C:plasma membrane"/>
    <property type="evidence" value="ECO:0007669"/>
    <property type="project" value="UniProtKB-SubCell"/>
</dbReference>
<dbReference type="Proteomes" id="UP000035037">
    <property type="component" value="Unassembled WGS sequence"/>
</dbReference>
<keyword evidence="6 10" id="KW-0472">Membrane</keyword>
<dbReference type="InterPro" id="IPR024791">
    <property type="entry name" value="Cyt_c/ubiquinol_Oxase_su3"/>
</dbReference>
<comment type="caution">
    <text evidence="12">The sequence shown here is derived from an EMBL/GenBank/DDBJ whole genome shotgun (WGS) entry which is preliminary data.</text>
</comment>
<dbReference type="PATRIC" id="fig|1608419.3.peg.1237"/>
<reference evidence="12 13" key="2">
    <citation type="submission" date="2015-05" db="EMBL/GenBank/DDBJ databases">
        <title>Lifestyle Evolution in Cyanobacterial Symbionts of Sponges.</title>
        <authorList>
            <person name="Burgsdorf I."/>
            <person name="Slaby B.M."/>
            <person name="Handley K.M."/>
            <person name="Haber M."/>
            <person name="Blom J."/>
            <person name="Marshall C.W."/>
            <person name="Gilbert J.A."/>
            <person name="Hentschel U."/>
            <person name="Steindler L."/>
        </authorList>
    </citation>
    <scope>NUCLEOTIDE SEQUENCE [LARGE SCALE GENOMIC DNA]</scope>
    <source>
        <strain evidence="12">15L</strain>
    </source>
</reference>
<comment type="subcellular location">
    <subcellularLocation>
        <location evidence="1 8">Cell membrane</location>
        <topology evidence="1 8">Multi-pass membrane protein</topology>
    </subcellularLocation>
</comment>
<accession>A0A0G8AS75</accession>
<feature type="transmembrane region" description="Helical" evidence="10">
    <location>
        <begin position="34"/>
        <end position="54"/>
    </location>
</feature>
<gene>
    <name evidence="12" type="ORF">TQ37_09650</name>
</gene>
<evidence type="ECO:0000256" key="1">
    <source>
        <dbReference type="ARBA" id="ARBA00004651"/>
    </source>
</evidence>
<keyword evidence="5 10" id="KW-1133">Transmembrane helix</keyword>
<evidence type="ECO:0000256" key="3">
    <source>
        <dbReference type="ARBA" id="ARBA00022475"/>
    </source>
</evidence>
<dbReference type="AlphaFoldDB" id="A0A0G8AS75"/>
<dbReference type="GO" id="GO:0019646">
    <property type="term" value="P:aerobic electron transport chain"/>
    <property type="evidence" value="ECO:0007669"/>
    <property type="project" value="InterPro"/>
</dbReference>
<dbReference type="Pfam" id="PF00510">
    <property type="entry name" value="COX3"/>
    <property type="match status" value="1"/>
</dbReference>
<feature type="transmembrane region" description="Helical" evidence="10">
    <location>
        <begin position="104"/>
        <end position="123"/>
    </location>
</feature>
<evidence type="ECO:0000256" key="4">
    <source>
        <dbReference type="ARBA" id="ARBA00022692"/>
    </source>
</evidence>
<dbReference type="EMBL" id="JYFQ01000205">
    <property type="protein sequence ID" value="KKZ10112.1"/>
    <property type="molecule type" value="Genomic_DNA"/>
</dbReference>
<dbReference type="CDD" id="cd00386">
    <property type="entry name" value="Heme_Cu_Oxidase_III_like"/>
    <property type="match status" value="1"/>
</dbReference>
<evidence type="ECO:0000313" key="12">
    <source>
        <dbReference type="EMBL" id="KKZ10112.1"/>
    </source>
</evidence>
<dbReference type="PANTHER" id="PTHR11403">
    <property type="entry name" value="CYTOCHROME C OXIDASE SUBUNIT III"/>
    <property type="match status" value="1"/>
</dbReference>
<evidence type="ECO:0000256" key="2">
    <source>
        <dbReference type="ARBA" id="ARBA00010581"/>
    </source>
</evidence>
<dbReference type="PANTHER" id="PTHR11403:SF2">
    <property type="entry name" value="CYTOCHROME BO(3) UBIQUINOL OXIDASE SUBUNIT 3"/>
    <property type="match status" value="1"/>
</dbReference>
<evidence type="ECO:0000313" key="13">
    <source>
        <dbReference type="Proteomes" id="UP000035037"/>
    </source>
</evidence>
<dbReference type="PROSITE" id="PS50253">
    <property type="entry name" value="COX3"/>
    <property type="match status" value="1"/>
</dbReference>
<feature type="region of interest" description="Disordered" evidence="9">
    <location>
        <begin position="1"/>
        <end position="25"/>
    </location>
</feature>
<sequence>MTTLIQRPTSHRLEQQQEDRQKVPVHSHHPDVRLFGLTVFLVADGMTFAGFFAAYLTYRAVNPLPVNAEYELELLLPAVNTLLLLASSLTFHRGSKVLMAGSMSTCRSWLLLTAALGVAFMAGQMWEYFHLPFGLTDNLFASTFYALTGFHGLHVTLGAMMILIVWWQAGTEGRFTAENHFGFAAAELYWHFVDGVWVVLFALLYLL</sequence>
<feature type="transmembrane region" description="Helical" evidence="10">
    <location>
        <begin position="143"/>
        <end position="167"/>
    </location>
</feature>
<feature type="transmembrane region" description="Helical" evidence="10">
    <location>
        <begin position="74"/>
        <end position="92"/>
    </location>
</feature>
<dbReference type="SUPFAM" id="SSF81452">
    <property type="entry name" value="Cytochrome c oxidase subunit III-like"/>
    <property type="match status" value="1"/>
</dbReference>
<name>A0A0G8AS75_9SYNE</name>
<evidence type="ECO:0000256" key="6">
    <source>
        <dbReference type="ARBA" id="ARBA00023136"/>
    </source>
</evidence>
<feature type="transmembrane region" description="Helical" evidence="10">
    <location>
        <begin position="188"/>
        <end position="206"/>
    </location>
</feature>